<dbReference type="InterPro" id="IPR018198">
    <property type="entry name" value="ATP_PRibTrfase_CS"/>
</dbReference>
<dbReference type="InterPro" id="IPR001348">
    <property type="entry name" value="ATP_PRibTrfase_HisG"/>
</dbReference>
<keyword evidence="5" id="KW-0028">Amino-acid biosynthesis</keyword>
<dbReference type="GO" id="GO:0005737">
    <property type="term" value="C:cytoplasm"/>
    <property type="evidence" value="ECO:0007669"/>
    <property type="project" value="InterPro"/>
</dbReference>
<dbReference type="SUPFAM" id="SSF53850">
    <property type="entry name" value="Periplasmic binding protein-like II"/>
    <property type="match status" value="1"/>
</dbReference>
<sequence length="268" mass="29035">MTISLAIPSKGRLQAQTFDALAKAGLPVEQPNKRNYTAGLIGRGEVEVFCFPASEIVAKLARGAVDIGITGEDLLLESSDDWNEKMEIIARLGFARADIVVAVPQVWLDVETIADLDDVAADFHQRHGRRLRIATKYRRLTQRFLSGVHGMHAYRIVESVGATEGAPAVGSADVIVDVTTTGATLKANHLKVLEDGVILRSQACLVVARKRQVEIDASLIKKITEKLVSNRDGPFNEISESGSMKCGVPTLGVSWGNETAKEARTNFT</sequence>
<evidence type="ECO:0000256" key="7">
    <source>
        <dbReference type="ARBA" id="ARBA00022679"/>
    </source>
</evidence>
<protein>
    <recommendedName>
        <fullName evidence="4 10">ATP phosphoribosyltransferase</fullName>
        <ecNumber evidence="3 10">2.4.2.17</ecNumber>
    </recommendedName>
</protein>
<evidence type="ECO:0000256" key="1">
    <source>
        <dbReference type="ARBA" id="ARBA00000915"/>
    </source>
</evidence>
<evidence type="ECO:0000256" key="6">
    <source>
        <dbReference type="ARBA" id="ARBA00022676"/>
    </source>
</evidence>
<evidence type="ECO:0000259" key="11">
    <source>
        <dbReference type="Pfam" id="PF01634"/>
    </source>
</evidence>
<evidence type="ECO:0000256" key="8">
    <source>
        <dbReference type="ARBA" id="ARBA00023102"/>
    </source>
</evidence>
<dbReference type="UniPathway" id="UPA00031">
    <property type="reaction ID" value="UER00006"/>
</dbReference>
<keyword evidence="8" id="KW-0368">Histidine biosynthesis</keyword>
<dbReference type="EC" id="2.4.2.17" evidence="3 10"/>
<dbReference type="PANTHER" id="PTHR21403:SF8">
    <property type="entry name" value="ATP PHOSPHORIBOSYLTRANSFERASE"/>
    <property type="match status" value="1"/>
</dbReference>
<reference evidence="12 13" key="1">
    <citation type="submission" date="2020-04" db="EMBL/GenBank/DDBJ databases">
        <authorList>
            <person name="De Canck E."/>
        </authorList>
    </citation>
    <scope>NUCLEOTIDE SEQUENCE [LARGE SCALE GENOMIC DNA]</scope>
    <source>
        <strain evidence="12 13">LMG 9964</strain>
    </source>
</reference>
<evidence type="ECO:0000256" key="4">
    <source>
        <dbReference type="ARBA" id="ARBA00020998"/>
    </source>
</evidence>
<dbReference type="PANTHER" id="PTHR21403">
    <property type="entry name" value="ATP PHOSPHORIBOSYLTRANSFERASE ATP-PRTASE"/>
    <property type="match status" value="1"/>
</dbReference>
<dbReference type="GO" id="GO:0003879">
    <property type="term" value="F:ATP phosphoribosyltransferase activity"/>
    <property type="evidence" value="ECO:0007669"/>
    <property type="project" value="UniProtKB-UniRule"/>
</dbReference>
<dbReference type="Proteomes" id="UP000494102">
    <property type="component" value="Unassembled WGS sequence"/>
</dbReference>
<organism evidence="12 13">
    <name type="scientific">Paraburkholderia phenoliruptrix</name>
    <dbReference type="NCBI Taxonomy" id="252970"/>
    <lineage>
        <taxon>Bacteria</taxon>
        <taxon>Pseudomonadati</taxon>
        <taxon>Pseudomonadota</taxon>
        <taxon>Betaproteobacteria</taxon>
        <taxon>Burkholderiales</taxon>
        <taxon>Burkholderiaceae</taxon>
        <taxon>Paraburkholderia</taxon>
    </lineage>
</organism>
<keyword evidence="7 12" id="KW-0808">Transferase</keyword>
<evidence type="ECO:0000256" key="2">
    <source>
        <dbReference type="ARBA" id="ARBA00004667"/>
    </source>
</evidence>
<dbReference type="GeneID" id="27801792"/>
<gene>
    <name evidence="12" type="primary">hisG_2</name>
    <name evidence="12" type="ORF">LMG9964_06728</name>
</gene>
<dbReference type="EMBL" id="CADILN010000026">
    <property type="protein sequence ID" value="CAB4053037.1"/>
    <property type="molecule type" value="Genomic_DNA"/>
</dbReference>
<dbReference type="InterPro" id="IPR013820">
    <property type="entry name" value="ATP_PRibTrfase_cat"/>
</dbReference>
<comment type="catalytic activity">
    <reaction evidence="1">
        <text>1-(5-phospho-beta-D-ribosyl)-ATP + diphosphate = 5-phospho-alpha-D-ribose 1-diphosphate + ATP</text>
        <dbReference type="Rhea" id="RHEA:18473"/>
        <dbReference type="ChEBI" id="CHEBI:30616"/>
        <dbReference type="ChEBI" id="CHEBI:33019"/>
        <dbReference type="ChEBI" id="CHEBI:58017"/>
        <dbReference type="ChEBI" id="CHEBI:73183"/>
        <dbReference type="EC" id="2.4.2.17"/>
    </reaction>
</comment>
<dbReference type="Pfam" id="PF01634">
    <property type="entry name" value="HisG"/>
    <property type="match status" value="1"/>
</dbReference>
<dbReference type="PROSITE" id="PS01316">
    <property type="entry name" value="ATP_P_PHORIBOSYLTR"/>
    <property type="match status" value="1"/>
</dbReference>
<dbReference type="NCBIfam" id="TIGR00070">
    <property type="entry name" value="hisG"/>
    <property type="match status" value="1"/>
</dbReference>
<keyword evidence="6 12" id="KW-0328">Glycosyltransferase</keyword>
<dbReference type="Gene3D" id="3.40.190.10">
    <property type="entry name" value="Periplasmic binding protein-like II"/>
    <property type="match status" value="2"/>
</dbReference>
<evidence type="ECO:0000256" key="9">
    <source>
        <dbReference type="ARBA" id="ARBA00024861"/>
    </source>
</evidence>
<evidence type="ECO:0000256" key="5">
    <source>
        <dbReference type="ARBA" id="ARBA00022605"/>
    </source>
</evidence>
<dbReference type="AlphaFoldDB" id="A0A6J5KHD3"/>
<dbReference type="GO" id="GO:0000105">
    <property type="term" value="P:L-histidine biosynthetic process"/>
    <property type="evidence" value="ECO:0007669"/>
    <property type="project" value="UniProtKB-UniRule"/>
</dbReference>
<accession>A0A6J5KHD3</accession>
<dbReference type="RefSeq" id="WP_015004707.1">
    <property type="nucleotide sequence ID" value="NZ_CADILN010000026.1"/>
</dbReference>
<evidence type="ECO:0000313" key="13">
    <source>
        <dbReference type="Proteomes" id="UP000494102"/>
    </source>
</evidence>
<proteinExistence type="predicted"/>
<comment type="function">
    <text evidence="9">Catalyzes the condensation of ATP and 5-phosphoribose 1-diphosphate to form N'-(5'-phosphoribosyl)-ATP (PR-ATP). Has a crucial role in the pathway because the rate of histidine biosynthesis seems to be controlled primarily by regulation of HisG enzymatic activity.</text>
</comment>
<name>A0A6J5KHD3_9BURK</name>
<evidence type="ECO:0000256" key="10">
    <source>
        <dbReference type="NCBIfam" id="TIGR00070"/>
    </source>
</evidence>
<evidence type="ECO:0000313" key="12">
    <source>
        <dbReference type="EMBL" id="CAB4053037.1"/>
    </source>
</evidence>
<feature type="domain" description="ATP phosphoribosyltransferase catalytic" evidence="11">
    <location>
        <begin position="53"/>
        <end position="227"/>
    </location>
</feature>
<comment type="pathway">
    <text evidence="2">Amino-acid biosynthesis; L-histidine biosynthesis; L-histidine from 5-phospho-alpha-D-ribose 1-diphosphate: step 1/9.</text>
</comment>
<evidence type="ECO:0000256" key="3">
    <source>
        <dbReference type="ARBA" id="ARBA00011946"/>
    </source>
</evidence>